<dbReference type="PROSITE" id="PS51194">
    <property type="entry name" value="HELICASE_CTER"/>
    <property type="match status" value="1"/>
</dbReference>
<keyword evidence="5" id="KW-0378">Hydrolase</keyword>
<dbReference type="Gene3D" id="3.40.50.300">
    <property type="entry name" value="P-loop containing nucleotide triphosphate hydrolases"/>
    <property type="match status" value="1"/>
</dbReference>
<feature type="domain" description="Helicase C-terminal" evidence="14">
    <location>
        <begin position="1092"/>
        <end position="1257"/>
    </location>
</feature>
<dbReference type="InterPro" id="IPR010658">
    <property type="entry name" value="Nodulin-like"/>
</dbReference>
<feature type="transmembrane region" description="Helical" evidence="11">
    <location>
        <begin position="1398"/>
        <end position="1421"/>
    </location>
</feature>
<dbReference type="InterPro" id="IPR036259">
    <property type="entry name" value="MFS_trans_sf"/>
</dbReference>
<dbReference type="Gene3D" id="3.30.40.10">
    <property type="entry name" value="Zinc/RING finger domain, C3HC4 (zinc finger)"/>
    <property type="match status" value="1"/>
</dbReference>
<dbReference type="EMBL" id="JAAAUQ010000285">
    <property type="protein sequence ID" value="KAF9151892.1"/>
    <property type="molecule type" value="Genomic_DNA"/>
</dbReference>
<dbReference type="GO" id="GO:0008270">
    <property type="term" value="F:zinc ion binding"/>
    <property type="evidence" value="ECO:0007669"/>
    <property type="project" value="UniProtKB-KW"/>
</dbReference>
<feature type="region of interest" description="Disordered" evidence="10">
    <location>
        <begin position="243"/>
        <end position="298"/>
    </location>
</feature>
<evidence type="ECO:0000256" key="2">
    <source>
        <dbReference type="ARBA" id="ARBA00022723"/>
    </source>
</evidence>
<dbReference type="InterPro" id="IPR014001">
    <property type="entry name" value="Helicase_ATP-bd"/>
</dbReference>
<dbReference type="GO" id="GO:0016787">
    <property type="term" value="F:hydrolase activity"/>
    <property type="evidence" value="ECO:0007669"/>
    <property type="project" value="UniProtKB-KW"/>
</dbReference>
<dbReference type="PANTHER" id="PTHR45626">
    <property type="entry name" value="TRANSCRIPTION TERMINATION FACTOR 2-RELATED"/>
    <property type="match status" value="1"/>
</dbReference>
<keyword evidence="11" id="KW-0812">Transmembrane</keyword>
<dbReference type="Proteomes" id="UP000748756">
    <property type="component" value="Unassembled WGS sequence"/>
</dbReference>
<dbReference type="InterPro" id="IPR050628">
    <property type="entry name" value="SNF2_RAD54_helicase_TF"/>
</dbReference>
<feature type="transmembrane region" description="Helical" evidence="11">
    <location>
        <begin position="1698"/>
        <end position="1718"/>
    </location>
</feature>
<dbReference type="SMART" id="SM00487">
    <property type="entry name" value="DEXDc"/>
    <property type="match status" value="1"/>
</dbReference>
<dbReference type="OrthoDB" id="448448at2759"/>
<dbReference type="CDD" id="cd18793">
    <property type="entry name" value="SF2_C_SNF"/>
    <property type="match status" value="1"/>
</dbReference>
<feature type="transmembrane region" description="Helical" evidence="11">
    <location>
        <begin position="1758"/>
        <end position="1780"/>
    </location>
</feature>
<feature type="compositionally biased region" description="Polar residues" evidence="10">
    <location>
        <begin position="1556"/>
        <end position="1572"/>
    </location>
</feature>
<dbReference type="PROSITE" id="PS51192">
    <property type="entry name" value="HELICASE_ATP_BIND_1"/>
    <property type="match status" value="1"/>
</dbReference>
<evidence type="ECO:0000256" key="5">
    <source>
        <dbReference type="ARBA" id="ARBA00022801"/>
    </source>
</evidence>
<dbReference type="PROSITE" id="PS50089">
    <property type="entry name" value="ZF_RING_2"/>
    <property type="match status" value="1"/>
</dbReference>
<dbReference type="InterPro" id="IPR049730">
    <property type="entry name" value="SNF2/RAD54-like_C"/>
</dbReference>
<feature type="compositionally biased region" description="Low complexity" evidence="10">
    <location>
        <begin position="114"/>
        <end position="126"/>
    </location>
</feature>
<feature type="transmembrane region" description="Helical" evidence="11">
    <location>
        <begin position="1800"/>
        <end position="1823"/>
    </location>
</feature>
<feature type="transmembrane region" description="Helical" evidence="11">
    <location>
        <begin position="1365"/>
        <end position="1386"/>
    </location>
</feature>
<dbReference type="InterPro" id="IPR013083">
    <property type="entry name" value="Znf_RING/FYVE/PHD"/>
</dbReference>
<keyword evidence="2" id="KW-0479">Metal-binding</keyword>
<comment type="caution">
    <text evidence="15">The sequence shown here is derived from an EMBL/GenBank/DDBJ whole genome shotgun (WGS) entry which is preliminary data.</text>
</comment>
<feature type="compositionally biased region" description="Low complexity" evidence="10">
    <location>
        <begin position="243"/>
        <end position="265"/>
    </location>
</feature>
<feature type="transmembrane region" description="Helical" evidence="11">
    <location>
        <begin position="1488"/>
        <end position="1507"/>
    </location>
</feature>
<keyword evidence="16" id="KW-1185">Reference proteome</keyword>
<feature type="region of interest" description="Disordered" evidence="10">
    <location>
        <begin position="1"/>
        <end position="183"/>
    </location>
</feature>
<evidence type="ECO:0000256" key="1">
    <source>
        <dbReference type="ARBA" id="ARBA00007025"/>
    </source>
</evidence>
<evidence type="ECO:0000313" key="15">
    <source>
        <dbReference type="EMBL" id="KAF9151892.1"/>
    </source>
</evidence>
<evidence type="ECO:0000256" key="4">
    <source>
        <dbReference type="ARBA" id="ARBA00022771"/>
    </source>
</evidence>
<reference evidence="15" key="1">
    <citation type="journal article" date="2020" name="Fungal Divers.">
        <title>Resolving the Mortierellaceae phylogeny through synthesis of multi-gene phylogenetics and phylogenomics.</title>
        <authorList>
            <person name="Vandepol N."/>
            <person name="Liber J."/>
            <person name="Desiro A."/>
            <person name="Na H."/>
            <person name="Kennedy M."/>
            <person name="Barry K."/>
            <person name="Grigoriev I.V."/>
            <person name="Miller A.N."/>
            <person name="O'Donnell K."/>
            <person name="Stajich J.E."/>
            <person name="Bonito G."/>
        </authorList>
    </citation>
    <scope>NUCLEOTIDE SEQUENCE</scope>
    <source>
        <strain evidence="15">NRRL 6426</strain>
    </source>
</reference>
<keyword evidence="6" id="KW-0347">Helicase</keyword>
<dbReference type="Gene3D" id="3.40.50.10810">
    <property type="entry name" value="Tandem AAA-ATPase domain"/>
    <property type="match status" value="2"/>
</dbReference>
<feature type="compositionally biased region" description="Polar residues" evidence="10">
    <location>
        <begin position="73"/>
        <end position="90"/>
    </location>
</feature>
<dbReference type="SMART" id="SM00184">
    <property type="entry name" value="RING"/>
    <property type="match status" value="1"/>
</dbReference>
<protein>
    <submittedName>
        <fullName evidence="15">Uncharacterized protein</fullName>
    </submittedName>
</protein>
<dbReference type="InterPro" id="IPR000330">
    <property type="entry name" value="SNF2_N"/>
</dbReference>
<dbReference type="InterPro" id="IPR001650">
    <property type="entry name" value="Helicase_C-like"/>
</dbReference>
<evidence type="ECO:0000256" key="7">
    <source>
        <dbReference type="ARBA" id="ARBA00022833"/>
    </source>
</evidence>
<evidence type="ECO:0000259" key="14">
    <source>
        <dbReference type="PROSITE" id="PS51194"/>
    </source>
</evidence>
<dbReference type="GO" id="GO:0006281">
    <property type="term" value="P:DNA repair"/>
    <property type="evidence" value="ECO:0007669"/>
    <property type="project" value="TreeGrafter"/>
</dbReference>
<proteinExistence type="inferred from homology"/>
<dbReference type="GO" id="GO:0005524">
    <property type="term" value="F:ATP binding"/>
    <property type="evidence" value="ECO:0007669"/>
    <property type="project" value="UniProtKB-KW"/>
</dbReference>
<evidence type="ECO:0000256" key="11">
    <source>
        <dbReference type="SAM" id="Phobius"/>
    </source>
</evidence>
<evidence type="ECO:0000256" key="8">
    <source>
        <dbReference type="ARBA" id="ARBA00022840"/>
    </source>
</evidence>
<feature type="transmembrane region" description="Helical" evidence="11">
    <location>
        <begin position="1665"/>
        <end position="1686"/>
    </location>
</feature>
<feature type="transmembrane region" description="Helical" evidence="11">
    <location>
        <begin position="1604"/>
        <end position="1627"/>
    </location>
</feature>
<dbReference type="GO" id="GO:0004386">
    <property type="term" value="F:helicase activity"/>
    <property type="evidence" value="ECO:0007669"/>
    <property type="project" value="UniProtKB-KW"/>
</dbReference>
<keyword evidence="7" id="KW-0862">Zinc</keyword>
<keyword evidence="8" id="KW-0067">ATP-binding</keyword>
<keyword evidence="11" id="KW-0472">Membrane</keyword>
<dbReference type="Gene3D" id="1.20.1250.20">
    <property type="entry name" value="MFS general substrate transporter like domains"/>
    <property type="match status" value="2"/>
</dbReference>
<dbReference type="PANTHER" id="PTHR45626:SF52">
    <property type="entry name" value="SINGLE-STRANDED DNA-DEPENDENT ATPASE (EUROFUNG)"/>
    <property type="match status" value="1"/>
</dbReference>
<evidence type="ECO:0000259" key="13">
    <source>
        <dbReference type="PROSITE" id="PS51192"/>
    </source>
</evidence>
<feature type="compositionally biased region" description="Polar residues" evidence="10">
    <location>
        <begin position="104"/>
        <end position="113"/>
    </location>
</feature>
<sequence length="1833" mass="200806">MSGNGQQHRGGIHPTNGSPQVTDPLSFASRFFQQIGDTDLSPDDDDDSRSDDDDSDESDQDDDDESNSDQTSHNQPRRSSNGRQGPTLPTFSPRLPQGHDQKESGTAQQGQHNTAVAVATKAITTTKHPKDQDETQQQEEGHDAKRTKLEAVANLINSGISGRRDLPTTASTTASSKESKPLLNQNDLAQFNFSKTGDNTNAAHIQSTLQYLQQQQQQQRLTTGSQFTPQQLIQLHQQQQQQQQQQLRLQNTPPQRQPQQPTAPLIKTENSPKRPYSVTSSIASSTPSPTTSKGNAGGGVIDLTEEEATTISDDDDVVIDESKTTAIANRNLCFGMIQSLVVTLYPRHLDYVEGKADRVIIKRATTANKASLAVEHEGGLYGYIVSELAETLVPLVDANMIWWEASVPRQRKHNNVSAPINIVLYGKPRFQMTVAKALYGKVKLDDPLSYDHRTTYSNPLAPVPGEQLSLYDKFRGVSTPSPYYSAGAGLGYTGYTSYAGYSGSSVRSAEEIKNQIDGVFKGLRSATDLPEVEPASSMATKMYRHQKQALYFLLEREKQEDYSDNEKNKLTSLWRVRQQLHRHPTYLNVVTSQETTLKPTSMLGGILADDMGLGKTITIISLIMATLDRKMHLPAPSIQSTPVPQSAAPDFLNSGDLVTEYDTPPSPTIRPMLTVAPKKPLHKKRLTNLRTKSHATLIICPLSTVQNWEEQFEAHVKKDALQVYVYHGGQRVSDPAYLAKHDVVITTYNLLGTEYSKECKSKESDTSASKNPSVLQHIDWFRVVLDEAHIIKEVNTVQSKAACALVAERRWCLTGTPIQNKLDDLFALVKFLGMQPFQEKAHWAHYISKPIKAANPIGIQRLQTLMKVITLRRTKTQMVDGKPLLDLPPRTDHMRSLDLSLNERQMYQRMESSAKQTVSQIVQENKVMKNYAHILQAILKLRQICAHYALVKNMSDDLDMSGEFNLAKATAIYSLLQDSGNDQCNSCFLPSTITPIVTRCEHVFCPECVKKLNPISYMLIQKGNANVSVASGLKSDFSCPQCATSLRPIDLIQIQDDAEDKVETIGGGHIHSRTDENGMFIHSTKVKALMEDLVQAGEISRRTGQPMVKSVVFSQWTSMLDLIEDGLRENKITFTRLDGTMQRNDRTAAMIKFKEKANCSVILISLKAGGVGLNLTSAQRVYLMDPHWNPSVESQAIDRIHRLGQTKPVDVIRFIIKESIEENILELQKRKTELSEMTFAEKLSKQEVLKRRLEDLKYLFQGSSEVMKKRNGAVAINSNSAASGSTGGLSARHFLLVLSFMCCCLNMLASGSLYVFALYAPSFTGRLGYSQTQTSTIAVIGDIGLYGVGPLSGLMADRLGARPTSFIAGVLLLMGYGLLSVGYATGLENVARGEAPTHFLWMSGFLFLAGMGSSASYMAAFTSLAKNFRQARGIALGVPVSFFGLSAAALTFIAQAFFMMKVGNFVNNNSNYKPTTPKDPQEEELDTVGFLLFLGVSGGVINGLAVLGMNILTPPTRTTDPESITTIAPASTPPSAPLSEQTPLLGENMATDTLASRQSANTHSTQVMTQPAVNDPPLKKPRDGRRYVRSISGKEFFMDGDAQSFFVIMICLAGTGLMIINSISAMVDAVAGAERGGSGTPLLGAGFRGDGNDGDDKSSVASIRAAHVALISLSSYAGRILSGFGSDVAIVKYGAHRVYVMPIAAICMGLAQVAGLFANLQWLYLTSILTGLAYGGFFGVAGTVVAELWGEETCGQNWGWLSWGSAVGGMLFNLLFGLVMDAERPVVDGEPQVCYGHHCYRWALVVSLGACVLSCALSTRMALRQRALDQYYQ</sequence>
<evidence type="ECO:0000256" key="9">
    <source>
        <dbReference type="PROSITE-ProRule" id="PRU00175"/>
    </source>
</evidence>
<evidence type="ECO:0000313" key="16">
    <source>
        <dbReference type="Proteomes" id="UP000748756"/>
    </source>
</evidence>
<feature type="compositionally biased region" description="Low complexity" evidence="10">
    <location>
        <begin position="275"/>
        <end position="292"/>
    </location>
</feature>
<dbReference type="PROSITE" id="PS00518">
    <property type="entry name" value="ZF_RING_1"/>
    <property type="match status" value="1"/>
</dbReference>
<feature type="compositionally biased region" description="Basic and acidic residues" evidence="10">
    <location>
        <begin position="128"/>
        <end position="149"/>
    </location>
</feature>
<feature type="transmembrane region" description="Helical" evidence="11">
    <location>
        <begin position="1724"/>
        <end position="1746"/>
    </location>
</feature>
<accession>A0A9P5S0Z3</accession>
<dbReference type="InterPro" id="IPR017907">
    <property type="entry name" value="Znf_RING_CS"/>
</dbReference>
<evidence type="ECO:0000256" key="6">
    <source>
        <dbReference type="ARBA" id="ARBA00022806"/>
    </source>
</evidence>
<feature type="transmembrane region" description="Helical" evidence="11">
    <location>
        <begin position="1294"/>
        <end position="1320"/>
    </location>
</feature>
<evidence type="ECO:0000256" key="3">
    <source>
        <dbReference type="ARBA" id="ARBA00022741"/>
    </source>
</evidence>
<keyword evidence="11" id="KW-1133">Transmembrane helix</keyword>
<feature type="transmembrane region" description="Helical" evidence="11">
    <location>
        <begin position="1433"/>
        <end position="1458"/>
    </location>
</feature>
<dbReference type="InterPro" id="IPR001841">
    <property type="entry name" value="Znf_RING"/>
</dbReference>
<dbReference type="InterPro" id="IPR027417">
    <property type="entry name" value="P-loop_NTPase"/>
</dbReference>
<feature type="region of interest" description="Disordered" evidence="10">
    <location>
        <begin position="1517"/>
        <end position="1542"/>
    </location>
</feature>
<dbReference type="Pfam" id="PF00176">
    <property type="entry name" value="SNF2-rel_dom"/>
    <property type="match status" value="1"/>
</dbReference>
<dbReference type="InterPro" id="IPR038718">
    <property type="entry name" value="SNF2-like_sf"/>
</dbReference>
<organism evidence="15 16">
    <name type="scientific">Linnemannia schmuckeri</name>
    <dbReference type="NCBI Taxonomy" id="64567"/>
    <lineage>
        <taxon>Eukaryota</taxon>
        <taxon>Fungi</taxon>
        <taxon>Fungi incertae sedis</taxon>
        <taxon>Mucoromycota</taxon>
        <taxon>Mortierellomycotina</taxon>
        <taxon>Mortierellomycetes</taxon>
        <taxon>Mortierellales</taxon>
        <taxon>Mortierellaceae</taxon>
        <taxon>Linnemannia</taxon>
    </lineage>
</organism>
<dbReference type="Pfam" id="PF00271">
    <property type="entry name" value="Helicase_C"/>
    <property type="match status" value="1"/>
</dbReference>
<dbReference type="GO" id="GO:0005634">
    <property type="term" value="C:nucleus"/>
    <property type="evidence" value="ECO:0007669"/>
    <property type="project" value="TreeGrafter"/>
</dbReference>
<comment type="similarity">
    <text evidence="1">Belongs to the SNF2/RAD54 helicase family.</text>
</comment>
<dbReference type="SUPFAM" id="SSF57850">
    <property type="entry name" value="RING/U-box"/>
    <property type="match status" value="1"/>
</dbReference>
<feature type="domain" description="Helicase ATP-binding" evidence="13">
    <location>
        <begin position="596"/>
        <end position="835"/>
    </location>
</feature>
<feature type="region of interest" description="Disordered" evidence="10">
    <location>
        <begin position="1556"/>
        <end position="1584"/>
    </location>
</feature>
<dbReference type="CDD" id="cd18008">
    <property type="entry name" value="DEXDc_SHPRH-like"/>
    <property type="match status" value="1"/>
</dbReference>
<gene>
    <name evidence="15" type="ORF">BG015_006089</name>
</gene>
<feature type="domain" description="RING-type" evidence="12">
    <location>
        <begin position="984"/>
        <end position="1042"/>
    </location>
</feature>
<dbReference type="GO" id="GO:0008094">
    <property type="term" value="F:ATP-dependent activity, acting on DNA"/>
    <property type="evidence" value="ECO:0007669"/>
    <property type="project" value="TreeGrafter"/>
</dbReference>
<dbReference type="SMART" id="SM00490">
    <property type="entry name" value="HELICc"/>
    <property type="match status" value="1"/>
</dbReference>
<evidence type="ECO:0000256" key="10">
    <source>
        <dbReference type="SAM" id="MobiDB-lite"/>
    </source>
</evidence>
<name>A0A9P5S0Z3_9FUNG</name>
<dbReference type="SUPFAM" id="SSF103473">
    <property type="entry name" value="MFS general substrate transporter"/>
    <property type="match status" value="2"/>
</dbReference>
<keyword evidence="3" id="KW-0547">Nucleotide-binding</keyword>
<dbReference type="SUPFAM" id="SSF52540">
    <property type="entry name" value="P-loop containing nucleoside triphosphate hydrolases"/>
    <property type="match status" value="2"/>
</dbReference>
<feature type="compositionally biased region" description="Acidic residues" evidence="10">
    <location>
        <begin position="40"/>
        <end position="67"/>
    </location>
</feature>
<dbReference type="Pfam" id="PF06813">
    <property type="entry name" value="Nodulin-like"/>
    <property type="match status" value="1"/>
</dbReference>
<evidence type="ECO:0000259" key="12">
    <source>
        <dbReference type="PROSITE" id="PS50089"/>
    </source>
</evidence>
<keyword evidence="4 9" id="KW-0863">Zinc-finger</keyword>